<dbReference type="Gene3D" id="3.90.220.20">
    <property type="entry name" value="DNA methylase specificity domains"/>
    <property type="match status" value="2"/>
</dbReference>
<dbReference type="PANTHER" id="PTHR30408">
    <property type="entry name" value="TYPE-1 RESTRICTION ENZYME ECOKI SPECIFICITY PROTEIN"/>
    <property type="match status" value="1"/>
</dbReference>
<evidence type="ECO:0000256" key="3">
    <source>
        <dbReference type="ARBA" id="ARBA00023125"/>
    </source>
</evidence>
<dbReference type="Proteomes" id="UP000887043">
    <property type="component" value="Unassembled WGS sequence"/>
</dbReference>
<comment type="similarity">
    <text evidence="1">Belongs to the type-I restriction system S methylase family.</text>
</comment>
<gene>
    <name evidence="5" type="primary">hsdS</name>
    <name evidence="5" type="ORF">PRRU23_20670</name>
</gene>
<keyword evidence="2" id="KW-0680">Restriction system</keyword>
<reference evidence="5" key="1">
    <citation type="submission" date="2021-08" db="EMBL/GenBank/DDBJ databases">
        <title>Prevotella lacticifex sp. nov., isolated from rumen of cow.</title>
        <authorList>
            <person name="Shinkai T."/>
            <person name="Ikeyama N."/>
            <person name="Kumagai M."/>
            <person name="Ohmori H."/>
            <person name="Sakamoto M."/>
            <person name="Ohkuma M."/>
            <person name="Mitsumori M."/>
        </authorList>
    </citation>
    <scope>NUCLEOTIDE SEQUENCE</scope>
    <source>
        <strain evidence="5">DSM 11371</strain>
    </source>
</reference>
<feature type="domain" description="Type I restriction modification DNA specificity" evidence="4">
    <location>
        <begin position="63"/>
        <end position="182"/>
    </location>
</feature>
<comment type="caution">
    <text evidence="5">The sequence shown here is derived from an EMBL/GenBank/DDBJ whole genome shotgun (WGS) entry which is preliminary data.</text>
</comment>
<evidence type="ECO:0000259" key="4">
    <source>
        <dbReference type="Pfam" id="PF01420"/>
    </source>
</evidence>
<dbReference type="InterPro" id="IPR000055">
    <property type="entry name" value="Restrct_endonuc_typeI_TRD"/>
</dbReference>
<protein>
    <submittedName>
        <fullName evidence="5">Type-1 restriction enzyme EcoKI specificity protein</fullName>
    </submittedName>
</protein>
<dbReference type="EMBL" id="BPTR01000001">
    <property type="protein sequence ID" value="GJG28367.1"/>
    <property type="molecule type" value="Genomic_DNA"/>
</dbReference>
<dbReference type="PANTHER" id="PTHR30408:SF12">
    <property type="entry name" value="TYPE I RESTRICTION ENZYME MJAVIII SPECIFICITY SUBUNIT"/>
    <property type="match status" value="1"/>
</dbReference>
<evidence type="ECO:0000313" key="6">
    <source>
        <dbReference type="Proteomes" id="UP000887043"/>
    </source>
</evidence>
<dbReference type="InterPro" id="IPR044946">
    <property type="entry name" value="Restrct_endonuc_typeI_TRD_sf"/>
</dbReference>
<dbReference type="AlphaFoldDB" id="A0AA37HYQ6"/>
<evidence type="ECO:0000313" key="5">
    <source>
        <dbReference type="EMBL" id="GJG28367.1"/>
    </source>
</evidence>
<organism evidence="5 6">
    <name type="scientific">Segatella bryantii</name>
    <name type="common">Prevotella bryantii</name>
    <dbReference type="NCBI Taxonomy" id="77095"/>
    <lineage>
        <taxon>Bacteria</taxon>
        <taxon>Pseudomonadati</taxon>
        <taxon>Bacteroidota</taxon>
        <taxon>Bacteroidia</taxon>
        <taxon>Bacteroidales</taxon>
        <taxon>Prevotellaceae</taxon>
        <taxon>Segatella</taxon>
    </lineage>
</organism>
<accession>A0AA37HYQ6</accession>
<dbReference type="SUPFAM" id="SSF116734">
    <property type="entry name" value="DNA methylase specificity domain"/>
    <property type="match status" value="2"/>
</dbReference>
<dbReference type="CDD" id="cd17252">
    <property type="entry name" value="RMtype1_S_EcoKI-TRD1-CR1_like"/>
    <property type="match status" value="1"/>
</dbReference>
<dbReference type="Pfam" id="PF01420">
    <property type="entry name" value="Methylase_S"/>
    <property type="match status" value="2"/>
</dbReference>
<evidence type="ECO:0000256" key="2">
    <source>
        <dbReference type="ARBA" id="ARBA00022747"/>
    </source>
</evidence>
<feature type="domain" description="Type I restriction modification DNA specificity" evidence="4">
    <location>
        <begin position="224"/>
        <end position="367"/>
    </location>
</feature>
<sequence>MSQFIEMFYNEKYPLQKLKTHIDVIRGVSYKPVDIKEETSDSISVILRSNNIINGQINFDDVVYVDNKRVTTEQVLSKGDIVMCGSNGSKKLVGKAAMINTIPSYRTSFGAFCLGIRCKESILPEYLSVYFQTPKYREVIEFLGSGSNILNIKPEHIYNLEIPIPSLEDQKHFVTIAEQADKSGFDGLISQFIEMFGQSPLINDMNECFSVIRNGANIKQGQIEGGIPITRIETISEEIVDRAKMGYAGIIDDKYKPYYLQNNDILISHINSLKHIGKCALYSQTGNETIIHGMNLLCLRPKCEIMNPVFAIHMLRSNIIKNEIANITKPAVNQASFSVKDFGRIKAILPNMDEQKKFVRIAEQTDKSGSVLQYRIAC</sequence>
<name>A0AA37HYQ6_SEGBR</name>
<dbReference type="GO" id="GO:0003677">
    <property type="term" value="F:DNA binding"/>
    <property type="evidence" value="ECO:0007669"/>
    <property type="project" value="UniProtKB-KW"/>
</dbReference>
<dbReference type="RefSeq" id="WP_177181309.1">
    <property type="nucleotide sequence ID" value="NZ_BPTR01000001.1"/>
</dbReference>
<dbReference type="GO" id="GO:0009307">
    <property type="term" value="P:DNA restriction-modification system"/>
    <property type="evidence" value="ECO:0007669"/>
    <property type="project" value="UniProtKB-KW"/>
</dbReference>
<evidence type="ECO:0000256" key="1">
    <source>
        <dbReference type="ARBA" id="ARBA00010923"/>
    </source>
</evidence>
<proteinExistence type="inferred from homology"/>
<dbReference type="InterPro" id="IPR052021">
    <property type="entry name" value="Type-I_RS_S_subunit"/>
</dbReference>
<keyword evidence="3" id="KW-0238">DNA-binding</keyword>